<dbReference type="EMBL" id="MN739565">
    <property type="protein sequence ID" value="QHT13310.1"/>
    <property type="molecule type" value="Genomic_DNA"/>
</dbReference>
<dbReference type="InterPro" id="IPR010281">
    <property type="entry name" value="DUF885"/>
</dbReference>
<evidence type="ECO:0000313" key="1">
    <source>
        <dbReference type="EMBL" id="QHT13310.1"/>
    </source>
</evidence>
<proteinExistence type="predicted"/>
<protein>
    <recommendedName>
        <fullName evidence="2">DUF885 domain-containing protein</fullName>
    </recommendedName>
</protein>
<reference evidence="1" key="1">
    <citation type="journal article" date="2020" name="Nature">
        <title>Giant virus diversity and host interactions through global metagenomics.</title>
        <authorList>
            <person name="Schulz F."/>
            <person name="Roux S."/>
            <person name="Paez-Espino D."/>
            <person name="Jungbluth S."/>
            <person name="Walsh D.A."/>
            <person name="Denef V.J."/>
            <person name="McMahon K.D."/>
            <person name="Konstantinidis K.T."/>
            <person name="Eloe-Fadrosh E.A."/>
            <person name="Kyrpides N.C."/>
            <person name="Woyke T."/>
        </authorList>
    </citation>
    <scope>NUCLEOTIDE SEQUENCE</scope>
    <source>
        <strain evidence="1">GVMAG-M-3300023174-131</strain>
    </source>
</reference>
<evidence type="ECO:0008006" key="2">
    <source>
        <dbReference type="Google" id="ProtNLM"/>
    </source>
</evidence>
<dbReference type="PANTHER" id="PTHR33361:SF2">
    <property type="entry name" value="DUF885 DOMAIN-CONTAINING PROTEIN"/>
    <property type="match status" value="1"/>
</dbReference>
<sequence>MIKKIIKSLDLESKVRDISPIDEIKLAMNPTKFCNIINNYKSNDSIEKYIIKLLLAKECDVLDIISDNYFNNILGSIHFILGNSYSIDTKIFNIIYKHRELIKQVPLNIMDSYNIIVFNHDYDHLPSASLKKLHKFYNYEIISRWYKTVVSQPVTKSEYFKVTKSNTKDKQWAKYLEVWSIYNSSCLELKEYIKKLLKFYKPISNPVVGCSHFGKKYYEHCLESYIGLDTKPVILEKWAYKELDRLMEQMKLYIKIVEPSLDLSDPYKKFIDKISKNKEQHFSSKKELITTYQDTINKYRKIYVETLGFPEYEKPNLIIFDNSKLGGGYYYLNNFYLNVHSWKEMKKYTVESLVLHETMPGHHTQVHVMLNKTNKYSLLFNYFGSSCTGFIEGWGLFSEKLGFDQTTWDKIGQLEFEIFRTVRIIVDIGIHYHGKTPEEMTDYMEKHLTLSKNEILNEIYRYVCSPGQAVAYKVGNQVFQKILEKQNITNYLDRKAIDLYKKLIIDGPKPLKFICKDYGLNVNELFNFRTKF</sequence>
<dbReference type="PANTHER" id="PTHR33361">
    <property type="entry name" value="GLR0591 PROTEIN"/>
    <property type="match status" value="1"/>
</dbReference>
<dbReference type="AlphaFoldDB" id="A0A6C0DAB6"/>
<name>A0A6C0DAB6_9ZZZZ</name>
<dbReference type="Pfam" id="PF05960">
    <property type="entry name" value="DUF885"/>
    <property type="match status" value="1"/>
</dbReference>
<accession>A0A6C0DAB6</accession>
<organism evidence="1">
    <name type="scientific">viral metagenome</name>
    <dbReference type="NCBI Taxonomy" id="1070528"/>
    <lineage>
        <taxon>unclassified sequences</taxon>
        <taxon>metagenomes</taxon>
        <taxon>organismal metagenomes</taxon>
    </lineage>
</organism>